<protein>
    <submittedName>
        <fullName evidence="1">Uncharacterized protein</fullName>
    </submittedName>
</protein>
<accession>X1FNX4</accession>
<evidence type="ECO:0000313" key="1">
    <source>
        <dbReference type="EMBL" id="GAH34225.1"/>
    </source>
</evidence>
<dbReference type="EMBL" id="BARU01005294">
    <property type="protein sequence ID" value="GAH34225.1"/>
    <property type="molecule type" value="Genomic_DNA"/>
</dbReference>
<gene>
    <name evidence="1" type="ORF">S03H2_10270</name>
</gene>
<proteinExistence type="predicted"/>
<dbReference type="AlphaFoldDB" id="X1FNX4"/>
<name>X1FNX4_9ZZZZ</name>
<reference evidence="1" key="1">
    <citation type="journal article" date="2014" name="Front. Microbiol.">
        <title>High frequency of phylogenetically diverse reductive dehalogenase-homologous genes in deep subseafloor sedimentary metagenomes.</title>
        <authorList>
            <person name="Kawai M."/>
            <person name="Futagami T."/>
            <person name="Toyoda A."/>
            <person name="Takaki Y."/>
            <person name="Nishi S."/>
            <person name="Hori S."/>
            <person name="Arai W."/>
            <person name="Tsubouchi T."/>
            <person name="Morono Y."/>
            <person name="Uchiyama I."/>
            <person name="Ito T."/>
            <person name="Fujiyama A."/>
            <person name="Inagaki F."/>
            <person name="Takami H."/>
        </authorList>
    </citation>
    <scope>NUCLEOTIDE SEQUENCE</scope>
    <source>
        <strain evidence="1">Expedition CK06-06</strain>
    </source>
</reference>
<organism evidence="1">
    <name type="scientific">marine sediment metagenome</name>
    <dbReference type="NCBI Taxonomy" id="412755"/>
    <lineage>
        <taxon>unclassified sequences</taxon>
        <taxon>metagenomes</taxon>
        <taxon>ecological metagenomes</taxon>
    </lineage>
</organism>
<sequence length="90" mass="10624">MKVKSIEIEKGVNGYEHALRIRFDNNTFWVPTFIEYKKLTKLIFESEDLKYPNGLGSIYPFLKLIYPHIKDYLEANGFKIPEKDLLIISK</sequence>
<comment type="caution">
    <text evidence="1">The sequence shown here is derived from an EMBL/GenBank/DDBJ whole genome shotgun (WGS) entry which is preliminary data.</text>
</comment>